<dbReference type="AlphaFoldDB" id="A0A498HMZ9"/>
<feature type="compositionally biased region" description="Polar residues" evidence="1">
    <location>
        <begin position="1"/>
        <end position="25"/>
    </location>
</feature>
<dbReference type="EMBL" id="RDQH01000341">
    <property type="protein sequence ID" value="RXH72320.1"/>
    <property type="molecule type" value="Genomic_DNA"/>
</dbReference>
<protein>
    <submittedName>
        <fullName evidence="2">Uncharacterized protein</fullName>
    </submittedName>
</protein>
<accession>A0A498HMZ9</accession>
<proteinExistence type="predicted"/>
<evidence type="ECO:0000313" key="2">
    <source>
        <dbReference type="EMBL" id="RXH72319.1"/>
    </source>
</evidence>
<evidence type="ECO:0000313" key="5">
    <source>
        <dbReference type="Proteomes" id="UP000290289"/>
    </source>
</evidence>
<evidence type="ECO:0000313" key="3">
    <source>
        <dbReference type="EMBL" id="RXH72320.1"/>
    </source>
</evidence>
<dbReference type="Proteomes" id="UP000290289">
    <property type="component" value="Chromosome 15"/>
</dbReference>
<comment type="caution">
    <text evidence="2">The sequence shown here is derived from an EMBL/GenBank/DDBJ whole genome shotgun (WGS) entry which is preliminary data.</text>
</comment>
<keyword evidence="5" id="KW-1185">Reference proteome</keyword>
<dbReference type="EMBL" id="RDQH01000341">
    <property type="protein sequence ID" value="RXH74148.1"/>
    <property type="molecule type" value="Genomic_DNA"/>
</dbReference>
<gene>
    <name evidence="2" type="ORF">DVH24_012003</name>
    <name evidence="3" type="ORF">DVH24_012004</name>
    <name evidence="4" type="ORF">DVH24_028869</name>
</gene>
<evidence type="ECO:0000313" key="4">
    <source>
        <dbReference type="EMBL" id="RXH74148.1"/>
    </source>
</evidence>
<feature type="region of interest" description="Disordered" evidence="1">
    <location>
        <begin position="1"/>
        <end position="73"/>
    </location>
</feature>
<organism evidence="2 5">
    <name type="scientific">Malus domestica</name>
    <name type="common">Apple</name>
    <name type="synonym">Pyrus malus</name>
    <dbReference type="NCBI Taxonomy" id="3750"/>
    <lineage>
        <taxon>Eukaryota</taxon>
        <taxon>Viridiplantae</taxon>
        <taxon>Streptophyta</taxon>
        <taxon>Embryophyta</taxon>
        <taxon>Tracheophyta</taxon>
        <taxon>Spermatophyta</taxon>
        <taxon>Magnoliopsida</taxon>
        <taxon>eudicotyledons</taxon>
        <taxon>Gunneridae</taxon>
        <taxon>Pentapetalae</taxon>
        <taxon>rosids</taxon>
        <taxon>fabids</taxon>
        <taxon>Rosales</taxon>
        <taxon>Rosaceae</taxon>
        <taxon>Amygdaloideae</taxon>
        <taxon>Maleae</taxon>
        <taxon>Malus</taxon>
    </lineage>
</organism>
<dbReference type="EMBL" id="RDQH01000341">
    <property type="protein sequence ID" value="RXH72319.1"/>
    <property type="molecule type" value="Genomic_DNA"/>
</dbReference>
<reference evidence="2 5" key="1">
    <citation type="submission" date="2018-10" db="EMBL/GenBank/DDBJ databases">
        <title>A high-quality apple genome assembly.</title>
        <authorList>
            <person name="Hu J."/>
        </authorList>
    </citation>
    <scope>NUCLEOTIDE SEQUENCE [LARGE SCALE GENOMIC DNA]</scope>
    <source>
        <strain evidence="5">cv. HFTH1</strain>
        <tissue evidence="2">Young leaf</tissue>
    </source>
</reference>
<evidence type="ECO:0000256" key="1">
    <source>
        <dbReference type="SAM" id="MobiDB-lite"/>
    </source>
</evidence>
<sequence length="73" mass="7503">MNNNAKLAAMTNISNSPSSHSNTVESSSPPSPRPLDLTLKTPLLSTGSDYFTAAIQPPPSCPSATATLPLPVP</sequence>
<name>A0A498HMZ9_MALDO</name>